<dbReference type="InterPro" id="IPR009091">
    <property type="entry name" value="RCC1/BLIP-II"/>
</dbReference>
<comment type="caution">
    <text evidence="3">The sequence shown here is derived from an EMBL/GenBank/DDBJ whole genome shotgun (WGS) entry which is preliminary data.</text>
</comment>
<evidence type="ECO:0000256" key="2">
    <source>
        <dbReference type="SAM" id="MobiDB-lite"/>
    </source>
</evidence>
<feature type="compositionally biased region" description="Polar residues" evidence="2">
    <location>
        <begin position="1"/>
        <end position="11"/>
    </location>
</feature>
<dbReference type="InterPro" id="IPR051625">
    <property type="entry name" value="Signaling_Regulatory_Domain"/>
</dbReference>
<proteinExistence type="predicted"/>
<reference evidence="3 4" key="1">
    <citation type="journal article" date="2019" name="Antonie Van Leeuwenhoek">
        <title>Description of 'Ca. Methylobacter oryzae' KRF1, a novel species from the environmentally important Methylobacter clade 2.</title>
        <authorList>
            <person name="Khatri K."/>
            <person name="Mohite J.A."/>
            <person name="Pandit P.S."/>
            <person name="Bahulikar R."/>
            <person name="Rahalkar M.C."/>
        </authorList>
    </citation>
    <scope>NUCLEOTIDE SEQUENCE [LARGE SCALE GENOMIC DNA]</scope>
    <source>
        <strain evidence="3 4">KRF1</strain>
    </source>
</reference>
<dbReference type="EMBL" id="RYFG02000019">
    <property type="protein sequence ID" value="TRX01646.1"/>
    <property type="molecule type" value="Genomic_DNA"/>
</dbReference>
<organism evidence="3 4">
    <name type="scientific">Candidatus Methylobacter oryzae</name>
    <dbReference type="NCBI Taxonomy" id="2497749"/>
    <lineage>
        <taxon>Bacteria</taxon>
        <taxon>Pseudomonadati</taxon>
        <taxon>Pseudomonadota</taxon>
        <taxon>Gammaproteobacteria</taxon>
        <taxon>Methylococcales</taxon>
        <taxon>Methylococcaceae</taxon>
        <taxon>Methylobacter</taxon>
    </lineage>
</organism>
<dbReference type="InterPro" id="IPR000408">
    <property type="entry name" value="Reg_chr_condens"/>
</dbReference>
<name>A0ABY3CG19_9GAMM</name>
<sequence>MGQQLQFQQSRHAARHWRQPSQHRKIPVQINGLSGITAVSADTAHTLALKSDGTVWAWGDNSSGQLGNGTTQSSATPVQVPGLNFVSRIFACGGASYVVTMDGMVMAWGNNTYGQLVDGTTASTSSPKIIDALYGAVSISGAGERTFMVRNDATVWGWGRHSSIYGNIGDGGGSNRPVPVQIPGLTNAVSVAADLYHAVVLKSDGTVWAWGDNFHGSLGNGSANVALTPVQAAINNVGAIAAVNGATLALRNNGSVWAWGNNSHGVIGDGTTADRFAPVQVVGLDNVAAITGTLEHVLAMKSDGTLWAWGENYSGALGDGLNNDFRSRPEYVLGSAAGGFFDLLPAVPNGVLPPFPIGVNAKGLINSLNLNFELVLTGSGAQQTNNIYLGAMVGPTLYLNDGRNWVPYNGSTMPAFSKVDTRSWSYVNIPVLSAADASGLGGVNVYVGYGKDANEMLAANRVRMVYTIPSK</sequence>
<protein>
    <submittedName>
        <fullName evidence="3">Uncharacterized protein</fullName>
    </submittedName>
</protein>
<evidence type="ECO:0000256" key="1">
    <source>
        <dbReference type="ARBA" id="ARBA00022737"/>
    </source>
</evidence>
<dbReference type="PROSITE" id="PS50012">
    <property type="entry name" value="RCC1_3"/>
    <property type="match status" value="5"/>
</dbReference>
<dbReference type="PRINTS" id="PR00633">
    <property type="entry name" value="RCCNDNSATION"/>
</dbReference>
<feature type="compositionally biased region" description="Basic residues" evidence="2">
    <location>
        <begin position="12"/>
        <end position="23"/>
    </location>
</feature>
<dbReference type="Proteomes" id="UP000733744">
    <property type="component" value="Unassembled WGS sequence"/>
</dbReference>
<dbReference type="Pfam" id="PF00415">
    <property type="entry name" value="RCC1"/>
    <property type="match status" value="3"/>
</dbReference>
<evidence type="ECO:0000313" key="3">
    <source>
        <dbReference type="EMBL" id="TRX01646.1"/>
    </source>
</evidence>
<keyword evidence="1" id="KW-0677">Repeat</keyword>
<gene>
    <name evidence="3" type="ORF">EKO24_003745</name>
</gene>
<dbReference type="PANTHER" id="PTHR22872">
    <property type="entry name" value="BTK-BINDING PROTEIN-RELATED"/>
    <property type="match status" value="1"/>
</dbReference>
<feature type="region of interest" description="Disordered" evidence="2">
    <location>
        <begin position="1"/>
        <end position="23"/>
    </location>
</feature>
<accession>A0ABY3CG19</accession>
<dbReference type="SUPFAM" id="SSF50985">
    <property type="entry name" value="RCC1/BLIP-II"/>
    <property type="match status" value="1"/>
</dbReference>
<dbReference type="Pfam" id="PF13540">
    <property type="entry name" value="RCC1_2"/>
    <property type="match status" value="1"/>
</dbReference>
<dbReference type="PANTHER" id="PTHR22872:SF2">
    <property type="entry name" value="INHIBITOR OF BRUTON TYROSINE KINASE"/>
    <property type="match status" value="1"/>
</dbReference>
<keyword evidence="4" id="KW-1185">Reference proteome</keyword>
<dbReference type="Gene3D" id="2.130.10.30">
    <property type="entry name" value="Regulator of chromosome condensation 1/beta-lactamase-inhibitor protein II"/>
    <property type="match status" value="2"/>
</dbReference>
<evidence type="ECO:0000313" key="4">
    <source>
        <dbReference type="Proteomes" id="UP000733744"/>
    </source>
</evidence>